<evidence type="ECO:0000256" key="6">
    <source>
        <dbReference type="SAM" id="MobiDB-lite"/>
    </source>
</evidence>
<feature type="signal peptide" evidence="7">
    <location>
        <begin position="1"/>
        <end position="22"/>
    </location>
</feature>
<dbReference type="Proteomes" id="UP000824219">
    <property type="component" value="Linkage Group LG10"/>
</dbReference>
<organism evidence="9 10">
    <name type="scientific">Hemibagrus wyckioides</name>
    <dbReference type="NCBI Taxonomy" id="337641"/>
    <lineage>
        <taxon>Eukaryota</taxon>
        <taxon>Metazoa</taxon>
        <taxon>Chordata</taxon>
        <taxon>Craniata</taxon>
        <taxon>Vertebrata</taxon>
        <taxon>Euteleostomi</taxon>
        <taxon>Actinopterygii</taxon>
        <taxon>Neopterygii</taxon>
        <taxon>Teleostei</taxon>
        <taxon>Ostariophysi</taxon>
        <taxon>Siluriformes</taxon>
        <taxon>Bagridae</taxon>
        <taxon>Hemibagrus</taxon>
    </lineage>
</organism>
<dbReference type="PROSITE" id="PS51647">
    <property type="entry name" value="CYSTATIN_KININOGEN"/>
    <property type="match status" value="1"/>
</dbReference>
<dbReference type="FunFam" id="3.10.450.10:FF:000002">
    <property type="entry name" value="Kininogen 1"/>
    <property type="match status" value="1"/>
</dbReference>
<accession>A0A9D3SQ40</accession>
<dbReference type="CDD" id="cd00042">
    <property type="entry name" value="CY"/>
    <property type="match status" value="1"/>
</dbReference>
<dbReference type="GO" id="GO:0030195">
    <property type="term" value="P:negative regulation of blood coagulation"/>
    <property type="evidence" value="ECO:0007669"/>
    <property type="project" value="TreeGrafter"/>
</dbReference>
<dbReference type="InterPro" id="IPR050735">
    <property type="entry name" value="Kininogen_Fetuin_HRG"/>
</dbReference>
<dbReference type="InterPro" id="IPR046350">
    <property type="entry name" value="Cystatin_sf"/>
</dbReference>
<feature type="chain" id="PRO_5038833210" description="Cystatin kininogen-type domain-containing protein" evidence="7">
    <location>
        <begin position="23"/>
        <end position="357"/>
    </location>
</feature>
<reference evidence="9 10" key="1">
    <citation type="submission" date="2021-06" db="EMBL/GenBank/DDBJ databases">
        <title>Chromosome-level genome assembly of the red-tail catfish (Hemibagrus wyckioides).</title>
        <authorList>
            <person name="Shao F."/>
        </authorList>
    </citation>
    <scope>NUCLEOTIDE SEQUENCE [LARGE SCALE GENOMIC DNA]</scope>
    <source>
        <strain evidence="9">EC202008001</strain>
        <tissue evidence="9">Blood</tissue>
    </source>
</reference>
<keyword evidence="2" id="KW-0789">Thiol protease inhibitor</keyword>
<dbReference type="InterPro" id="IPR027358">
    <property type="entry name" value="Kininogen-type_cystatin_dom"/>
</dbReference>
<keyword evidence="3 7" id="KW-0732">Signal</keyword>
<evidence type="ECO:0000313" key="10">
    <source>
        <dbReference type="Proteomes" id="UP000824219"/>
    </source>
</evidence>
<evidence type="ECO:0000313" key="9">
    <source>
        <dbReference type="EMBL" id="KAG7327438.1"/>
    </source>
</evidence>
<dbReference type="PANTHER" id="PTHR13814">
    <property type="entry name" value="FETUIN"/>
    <property type="match status" value="1"/>
</dbReference>
<keyword evidence="1" id="KW-0646">Protease inhibitor</keyword>
<gene>
    <name evidence="9" type="ORF">KOW79_009044</name>
</gene>
<dbReference type="Pfam" id="PF00031">
    <property type="entry name" value="Cystatin"/>
    <property type="match status" value="2"/>
</dbReference>
<dbReference type="EMBL" id="JAHKSW010000010">
    <property type="protein sequence ID" value="KAG7327438.1"/>
    <property type="molecule type" value="Genomic_DNA"/>
</dbReference>
<evidence type="ECO:0000259" key="8">
    <source>
        <dbReference type="PROSITE" id="PS51647"/>
    </source>
</evidence>
<dbReference type="Gene3D" id="3.10.450.10">
    <property type="match status" value="2"/>
</dbReference>
<sequence>MQGHRIWVFLALSWLFCSGSHADGEIRLQCDDSNVQDAVALVLSAHNKGLTEGNQLALYQILEAAKNESGEVLSLHFTARESNCTAGGDSNWQECDYLQDPSKLLRHCRARLLLKETNKILSHYCSVQPPLIAEPRPPCLGCPEIISVESNDIKEPLSYSISKANLLTGHTHHFLLNYVAWATRQIIAGLRYQLQFDMQKSNCSKEKFKDITEECHPVHTDPAFINCKSTVDVAPWRHELPDIDIKCEPGALETNFETRRRPPGWSPLRNIHDFEVKPKKDSSEESQESKTLSVVPSESQNPTTEPSQSVVLTSGNSTTFNCPSKPWKVFDVRANLPRPPPPPRPDNNEQIRSGICP</sequence>
<dbReference type="SMART" id="SM00043">
    <property type="entry name" value="CY"/>
    <property type="match status" value="2"/>
</dbReference>
<evidence type="ECO:0000256" key="4">
    <source>
        <dbReference type="ARBA" id="ARBA00023157"/>
    </source>
</evidence>
<evidence type="ECO:0000256" key="5">
    <source>
        <dbReference type="ARBA" id="ARBA00023180"/>
    </source>
</evidence>
<keyword evidence="4" id="KW-1015">Disulfide bond</keyword>
<dbReference type="GO" id="GO:0072562">
    <property type="term" value="C:blood microparticle"/>
    <property type="evidence" value="ECO:0007669"/>
    <property type="project" value="TreeGrafter"/>
</dbReference>
<keyword evidence="10" id="KW-1185">Reference proteome</keyword>
<protein>
    <recommendedName>
        <fullName evidence="8">Cystatin kininogen-type domain-containing protein</fullName>
    </recommendedName>
</protein>
<dbReference type="GO" id="GO:0004869">
    <property type="term" value="F:cysteine-type endopeptidase inhibitor activity"/>
    <property type="evidence" value="ECO:0007669"/>
    <property type="project" value="UniProtKB-KW"/>
</dbReference>
<feature type="region of interest" description="Disordered" evidence="6">
    <location>
        <begin position="254"/>
        <end position="357"/>
    </location>
</feature>
<dbReference type="OrthoDB" id="9937817at2759"/>
<name>A0A9D3SQ40_9TELE</name>
<keyword evidence="5" id="KW-0325">Glycoprotein</keyword>
<feature type="domain" description="Cystatin kininogen-type" evidence="8">
    <location>
        <begin position="148"/>
        <end position="253"/>
    </location>
</feature>
<evidence type="ECO:0000256" key="2">
    <source>
        <dbReference type="ARBA" id="ARBA00022704"/>
    </source>
</evidence>
<dbReference type="AlphaFoldDB" id="A0A9D3SQ40"/>
<evidence type="ECO:0000256" key="1">
    <source>
        <dbReference type="ARBA" id="ARBA00022690"/>
    </source>
</evidence>
<evidence type="ECO:0000256" key="3">
    <source>
        <dbReference type="ARBA" id="ARBA00022729"/>
    </source>
</evidence>
<comment type="caution">
    <text evidence="9">The sequence shown here is derived from an EMBL/GenBank/DDBJ whole genome shotgun (WGS) entry which is preliminary data.</text>
</comment>
<feature type="compositionally biased region" description="Basic and acidic residues" evidence="6">
    <location>
        <begin position="270"/>
        <end position="283"/>
    </location>
</feature>
<evidence type="ECO:0000256" key="7">
    <source>
        <dbReference type="SAM" id="SignalP"/>
    </source>
</evidence>
<dbReference type="InterPro" id="IPR000010">
    <property type="entry name" value="Cystatin_dom"/>
</dbReference>
<dbReference type="PANTHER" id="PTHR13814:SF12">
    <property type="entry name" value="KININOGEN-1"/>
    <property type="match status" value="1"/>
</dbReference>
<dbReference type="SUPFAM" id="SSF54403">
    <property type="entry name" value="Cystatin/monellin"/>
    <property type="match status" value="2"/>
</dbReference>
<proteinExistence type="predicted"/>
<feature type="compositionally biased region" description="Polar residues" evidence="6">
    <location>
        <begin position="291"/>
        <end position="322"/>
    </location>
</feature>
<dbReference type="GO" id="GO:0007204">
    <property type="term" value="P:positive regulation of cytosolic calcium ion concentration"/>
    <property type="evidence" value="ECO:0007669"/>
    <property type="project" value="TreeGrafter"/>
</dbReference>